<evidence type="ECO:0000256" key="3">
    <source>
        <dbReference type="ARBA" id="ARBA00023163"/>
    </source>
</evidence>
<dbReference type="InterPro" id="IPR036388">
    <property type="entry name" value="WH-like_DNA-bd_sf"/>
</dbReference>
<dbReference type="PRINTS" id="PR00598">
    <property type="entry name" value="HTHMARR"/>
</dbReference>
<keyword evidence="2" id="KW-0238">DNA-binding</keyword>
<dbReference type="PANTHER" id="PTHR42756">
    <property type="entry name" value="TRANSCRIPTIONAL REGULATOR, MARR"/>
    <property type="match status" value="1"/>
</dbReference>
<accession>A0A2T3Y062</accession>
<protein>
    <submittedName>
        <fullName evidence="5">MFS transporter</fullName>
    </submittedName>
</protein>
<dbReference type="Proteomes" id="UP000240638">
    <property type="component" value="Unassembled WGS sequence"/>
</dbReference>
<evidence type="ECO:0000256" key="1">
    <source>
        <dbReference type="ARBA" id="ARBA00023015"/>
    </source>
</evidence>
<evidence type="ECO:0000313" key="6">
    <source>
        <dbReference type="Proteomes" id="UP000240638"/>
    </source>
</evidence>
<dbReference type="RefSeq" id="WP_107149717.1">
    <property type="nucleotide sequence ID" value="NZ_PYUC01000002.1"/>
</dbReference>
<keyword evidence="3" id="KW-0804">Transcription</keyword>
<dbReference type="SUPFAM" id="SSF46785">
    <property type="entry name" value="Winged helix' DNA-binding domain"/>
    <property type="match status" value="1"/>
</dbReference>
<name>A0A2T3Y062_9BURK</name>
<dbReference type="PROSITE" id="PS50995">
    <property type="entry name" value="HTH_MARR_2"/>
    <property type="match status" value="1"/>
</dbReference>
<dbReference type="GO" id="GO:0003677">
    <property type="term" value="F:DNA binding"/>
    <property type="evidence" value="ECO:0007669"/>
    <property type="project" value="UniProtKB-KW"/>
</dbReference>
<dbReference type="Gene3D" id="1.10.10.10">
    <property type="entry name" value="Winged helix-like DNA-binding domain superfamily/Winged helix DNA-binding domain"/>
    <property type="match status" value="1"/>
</dbReference>
<evidence type="ECO:0000259" key="4">
    <source>
        <dbReference type="PROSITE" id="PS50995"/>
    </source>
</evidence>
<dbReference type="EMBL" id="PYUC01000002">
    <property type="protein sequence ID" value="PTB22164.1"/>
    <property type="molecule type" value="Genomic_DNA"/>
</dbReference>
<dbReference type="AlphaFoldDB" id="A0A2T3Y062"/>
<sequence>MRHYTKATFNVTESVGFQLVRARNLITAEMDGALKEFDISSQQMGILLMLRRKLATTPFEMSKMLGMDTGLMTRMLDKLEAKGLLVRSRDQQDRRVVNLSLTKDGTAVADKVPEVAVEVLNARLKAFTKDEVAELRRLLRKFAGD</sequence>
<evidence type="ECO:0000256" key="2">
    <source>
        <dbReference type="ARBA" id="ARBA00023125"/>
    </source>
</evidence>
<reference evidence="5 6" key="1">
    <citation type="submission" date="2018-03" db="EMBL/GenBank/DDBJ databases">
        <title>Whole genome analyses suggest that Burkholderia sensu lato contains two further novel genera in the rhizoxinica-symbiotica group Mycetohabitans gen. nov., and Trinickia gen. nov.: implications for the evolution of diazotrophy and nodulation in the Burkholderiaceae.</title>
        <authorList>
            <person name="Estrada De Los Santos P."/>
            <person name="Palmer M."/>
            <person name="Chavez-Ramirez B."/>
            <person name="Steenkamp E.T."/>
            <person name="Hirsch A.M."/>
            <person name="Manyaka P."/>
            <person name="Maluk M."/>
            <person name="Lafos M."/>
            <person name="Crook M."/>
            <person name="Gross E."/>
            <person name="Simon M.F."/>
            <person name="Bueno Dos Reis Junior F."/>
            <person name="Poole P.S."/>
            <person name="Venter S.N."/>
            <person name="James E.K."/>
        </authorList>
    </citation>
    <scope>NUCLEOTIDE SEQUENCE [LARGE SCALE GENOMIC DNA]</scope>
    <source>
        <strain evidence="5 6">JPY-366</strain>
    </source>
</reference>
<dbReference type="GO" id="GO:0003700">
    <property type="term" value="F:DNA-binding transcription factor activity"/>
    <property type="evidence" value="ECO:0007669"/>
    <property type="project" value="InterPro"/>
</dbReference>
<organism evidence="5 6">
    <name type="scientific">Trinickia symbiotica</name>
    <dbReference type="NCBI Taxonomy" id="863227"/>
    <lineage>
        <taxon>Bacteria</taxon>
        <taxon>Pseudomonadati</taxon>
        <taxon>Pseudomonadota</taxon>
        <taxon>Betaproteobacteria</taxon>
        <taxon>Burkholderiales</taxon>
        <taxon>Burkholderiaceae</taxon>
        <taxon>Trinickia</taxon>
    </lineage>
</organism>
<dbReference type="PANTHER" id="PTHR42756:SF1">
    <property type="entry name" value="TRANSCRIPTIONAL REPRESSOR OF EMRAB OPERON"/>
    <property type="match status" value="1"/>
</dbReference>
<dbReference type="SMART" id="SM00347">
    <property type="entry name" value="HTH_MARR"/>
    <property type="match status" value="1"/>
</dbReference>
<dbReference type="Pfam" id="PF01047">
    <property type="entry name" value="MarR"/>
    <property type="match status" value="1"/>
</dbReference>
<dbReference type="InterPro" id="IPR000835">
    <property type="entry name" value="HTH_MarR-typ"/>
</dbReference>
<feature type="domain" description="HTH marR-type" evidence="4">
    <location>
        <begin position="12"/>
        <end position="144"/>
    </location>
</feature>
<gene>
    <name evidence="5" type="ORF">C9I57_04395</name>
</gene>
<comment type="caution">
    <text evidence="5">The sequence shown here is derived from an EMBL/GenBank/DDBJ whole genome shotgun (WGS) entry which is preliminary data.</text>
</comment>
<proteinExistence type="predicted"/>
<keyword evidence="1" id="KW-0805">Transcription regulation</keyword>
<evidence type="ECO:0000313" key="5">
    <source>
        <dbReference type="EMBL" id="PTB22164.1"/>
    </source>
</evidence>
<dbReference type="InterPro" id="IPR036390">
    <property type="entry name" value="WH_DNA-bd_sf"/>
</dbReference>